<dbReference type="EMBL" id="BTSX01000005">
    <property type="protein sequence ID" value="GMS98536.1"/>
    <property type="molecule type" value="Genomic_DNA"/>
</dbReference>
<reference evidence="1" key="1">
    <citation type="submission" date="2023-10" db="EMBL/GenBank/DDBJ databases">
        <title>Genome assembly of Pristionchus species.</title>
        <authorList>
            <person name="Yoshida K."/>
            <person name="Sommer R.J."/>
        </authorList>
    </citation>
    <scope>NUCLEOTIDE SEQUENCE</scope>
    <source>
        <strain evidence="1">RS0144</strain>
    </source>
</reference>
<comment type="caution">
    <text evidence="1">The sequence shown here is derived from an EMBL/GenBank/DDBJ whole genome shotgun (WGS) entry which is preliminary data.</text>
</comment>
<protein>
    <submittedName>
        <fullName evidence="1">Uncharacterized protein</fullName>
    </submittedName>
</protein>
<proteinExistence type="predicted"/>
<accession>A0AAV5TVQ7</accession>
<evidence type="ECO:0000313" key="1">
    <source>
        <dbReference type="EMBL" id="GMS98536.1"/>
    </source>
</evidence>
<name>A0AAV5TVQ7_9BILA</name>
<dbReference type="AlphaFoldDB" id="A0AAV5TVQ7"/>
<keyword evidence="2" id="KW-1185">Reference proteome</keyword>
<dbReference type="Proteomes" id="UP001432027">
    <property type="component" value="Unassembled WGS sequence"/>
</dbReference>
<organism evidence="1 2">
    <name type="scientific">Pristionchus entomophagus</name>
    <dbReference type="NCBI Taxonomy" id="358040"/>
    <lineage>
        <taxon>Eukaryota</taxon>
        <taxon>Metazoa</taxon>
        <taxon>Ecdysozoa</taxon>
        <taxon>Nematoda</taxon>
        <taxon>Chromadorea</taxon>
        <taxon>Rhabditida</taxon>
        <taxon>Rhabditina</taxon>
        <taxon>Diplogasteromorpha</taxon>
        <taxon>Diplogasteroidea</taxon>
        <taxon>Neodiplogasteridae</taxon>
        <taxon>Pristionchus</taxon>
    </lineage>
</organism>
<gene>
    <name evidence="1" type="ORF">PENTCL1PPCAC_20711</name>
</gene>
<evidence type="ECO:0000313" key="2">
    <source>
        <dbReference type="Proteomes" id="UP001432027"/>
    </source>
</evidence>
<sequence length="245" mass="28285">MIQLPHLSLSGPNHIMMDGDETKYVSEPEFNLDRYYYDVKEKKFKDWLGAARIFQNQFLIDNANTDFHVYEPDRRSYLIERIQLSVFGRREKKTFEQLQEAMSIKQKIVEASGGDKATVYINVSYLSTFTYVAGDEFQATEIPVFVVKCANDKIRYIDTKCTLFTSISDLLNGIGDRFKGGILYAENLRHKAKTAGGKVALEYMESAACSLKQIEHHSHFNIKETYYRASQLTMCSFIDTFPREI</sequence>